<keyword evidence="1" id="KW-0175">Coiled coil</keyword>
<protein>
    <submittedName>
        <fullName evidence="3">Uncharacterized protein</fullName>
    </submittedName>
</protein>
<reference evidence="3" key="1">
    <citation type="submission" date="2021-01" db="EMBL/GenBank/DDBJ databases">
        <title>Genome sequence of strain Noviherbaspirillum sp. DKR-6.</title>
        <authorList>
            <person name="Chaudhary D.K."/>
        </authorList>
    </citation>
    <scope>NUCLEOTIDE SEQUENCE</scope>
    <source>
        <strain evidence="3">DKR-6</strain>
    </source>
</reference>
<dbReference type="AlphaFoldDB" id="A0A934W7G8"/>
<evidence type="ECO:0000313" key="3">
    <source>
        <dbReference type="EMBL" id="MBK4736360.1"/>
    </source>
</evidence>
<feature type="transmembrane region" description="Helical" evidence="2">
    <location>
        <begin position="87"/>
        <end position="107"/>
    </location>
</feature>
<comment type="caution">
    <text evidence="3">The sequence shown here is derived from an EMBL/GenBank/DDBJ whole genome shotgun (WGS) entry which is preliminary data.</text>
</comment>
<keyword evidence="2" id="KW-1133">Transmembrane helix</keyword>
<dbReference type="RefSeq" id="WP_200593741.1">
    <property type="nucleotide sequence ID" value="NZ_JAEPBG010000007.1"/>
</dbReference>
<keyword evidence="4" id="KW-1185">Reference proteome</keyword>
<dbReference type="EMBL" id="JAEPBG010000007">
    <property type="protein sequence ID" value="MBK4736360.1"/>
    <property type="molecule type" value="Genomic_DNA"/>
</dbReference>
<keyword evidence="2" id="KW-0472">Membrane</keyword>
<dbReference type="Proteomes" id="UP000622890">
    <property type="component" value="Unassembled WGS sequence"/>
</dbReference>
<organism evidence="3 4">
    <name type="scientific">Noviherbaspirillum pedocola</name>
    <dbReference type="NCBI Taxonomy" id="2801341"/>
    <lineage>
        <taxon>Bacteria</taxon>
        <taxon>Pseudomonadati</taxon>
        <taxon>Pseudomonadota</taxon>
        <taxon>Betaproteobacteria</taxon>
        <taxon>Burkholderiales</taxon>
        <taxon>Oxalobacteraceae</taxon>
        <taxon>Noviherbaspirillum</taxon>
    </lineage>
</organism>
<evidence type="ECO:0000256" key="1">
    <source>
        <dbReference type="SAM" id="Coils"/>
    </source>
</evidence>
<sequence length="108" mass="11614">MSIFTSAAMRALAPHLLDLAKGVLPLFTASRPAQEETPVEHERVQALQIAELQQAVTAQAAALRELAERSEAALTELEQRLERQQRLSAIALAVAGVAIVVALWAVAH</sequence>
<proteinExistence type="predicted"/>
<evidence type="ECO:0000313" key="4">
    <source>
        <dbReference type="Proteomes" id="UP000622890"/>
    </source>
</evidence>
<gene>
    <name evidence="3" type="ORF">JJB74_17195</name>
</gene>
<feature type="coiled-coil region" evidence="1">
    <location>
        <begin position="49"/>
        <end position="87"/>
    </location>
</feature>
<accession>A0A934W7G8</accession>
<keyword evidence="2" id="KW-0812">Transmembrane</keyword>
<evidence type="ECO:0000256" key="2">
    <source>
        <dbReference type="SAM" id="Phobius"/>
    </source>
</evidence>
<name>A0A934W7G8_9BURK</name>